<gene>
    <name evidence="1" type="ORF">F1189_12520</name>
</gene>
<evidence type="ECO:0000313" key="2">
    <source>
        <dbReference type="Proteomes" id="UP000325255"/>
    </source>
</evidence>
<proteinExistence type="predicted"/>
<name>A0A5M6IUD7_9PROT</name>
<evidence type="ECO:0000313" key="1">
    <source>
        <dbReference type="EMBL" id="KAA5611851.1"/>
    </source>
</evidence>
<dbReference type="AlphaFoldDB" id="A0A5M6IUD7"/>
<comment type="caution">
    <text evidence="1">The sequence shown here is derived from an EMBL/GenBank/DDBJ whole genome shotgun (WGS) entry which is preliminary data.</text>
</comment>
<reference evidence="1 2" key="1">
    <citation type="submission" date="2019-09" db="EMBL/GenBank/DDBJ databases">
        <title>Genome sequence of Rhodovastum atsumiense, a diverse member of the Acetobacteraceae family of non-sulfur purple photosynthetic bacteria.</title>
        <authorList>
            <person name="Meyer T."/>
            <person name="Kyndt J."/>
        </authorList>
    </citation>
    <scope>NUCLEOTIDE SEQUENCE [LARGE SCALE GENOMIC DNA]</scope>
    <source>
        <strain evidence="1 2">DSM 21279</strain>
    </source>
</reference>
<organism evidence="1 2">
    <name type="scientific">Rhodovastum atsumiense</name>
    <dbReference type="NCBI Taxonomy" id="504468"/>
    <lineage>
        <taxon>Bacteria</taxon>
        <taxon>Pseudomonadati</taxon>
        <taxon>Pseudomonadota</taxon>
        <taxon>Alphaproteobacteria</taxon>
        <taxon>Acetobacterales</taxon>
        <taxon>Acetobacteraceae</taxon>
        <taxon>Rhodovastum</taxon>
    </lineage>
</organism>
<dbReference type="RefSeq" id="WP_150041104.1">
    <property type="nucleotide sequence ID" value="NZ_OW485605.1"/>
</dbReference>
<dbReference type="Proteomes" id="UP000325255">
    <property type="component" value="Unassembled WGS sequence"/>
</dbReference>
<protein>
    <submittedName>
        <fullName evidence="1">Uncharacterized protein</fullName>
    </submittedName>
</protein>
<keyword evidence="2" id="KW-1185">Reference proteome</keyword>
<sequence length="102" mass="10615">MLSIHSPDLLAALAAEMAPLGGYVASDTDMLSVAVGGTYAALAPDAIQPMARGVQVTLWLESFGGHLRSDLRRLHVRGGHPEDVARAIVGTITDALPKQDAA</sequence>
<accession>A0A5M6IUD7</accession>
<dbReference type="EMBL" id="VWPK01000017">
    <property type="protein sequence ID" value="KAA5611851.1"/>
    <property type="molecule type" value="Genomic_DNA"/>
</dbReference>